<protein>
    <submittedName>
        <fullName evidence="2">YhfC family glutamic-type intramembrane protease</fullName>
        <ecNumber evidence="2">3.4.-.-</ecNumber>
    </submittedName>
</protein>
<feature type="transmembrane region" description="Helical" evidence="1">
    <location>
        <begin position="140"/>
        <end position="160"/>
    </location>
</feature>
<dbReference type="AlphaFoldDB" id="A0AAW9NU81"/>
<accession>A0AAW9NU81</accession>
<comment type="caution">
    <text evidence="2">The sequence shown here is derived from an EMBL/GenBank/DDBJ whole genome shotgun (WGS) entry which is preliminary data.</text>
</comment>
<evidence type="ECO:0000313" key="2">
    <source>
        <dbReference type="EMBL" id="MEC1177788.1"/>
    </source>
</evidence>
<keyword evidence="3" id="KW-1185">Reference proteome</keyword>
<keyword evidence="2" id="KW-0378">Hydrolase</keyword>
<organism evidence="2 3">
    <name type="scientific">Metasolibacillus meyeri</name>
    <dbReference type="NCBI Taxonomy" id="1071052"/>
    <lineage>
        <taxon>Bacteria</taxon>
        <taxon>Bacillati</taxon>
        <taxon>Bacillota</taxon>
        <taxon>Bacilli</taxon>
        <taxon>Bacillales</taxon>
        <taxon>Caryophanaceae</taxon>
        <taxon>Metasolibacillus</taxon>
    </lineage>
</organism>
<feature type="transmembrane region" description="Helical" evidence="1">
    <location>
        <begin position="192"/>
        <end position="213"/>
    </location>
</feature>
<reference evidence="2 3" key="1">
    <citation type="submission" date="2023-03" db="EMBL/GenBank/DDBJ databases">
        <title>Bacillus Genome Sequencing.</title>
        <authorList>
            <person name="Dunlap C."/>
        </authorList>
    </citation>
    <scope>NUCLEOTIDE SEQUENCE [LARGE SCALE GENOMIC DNA]</scope>
    <source>
        <strain evidence="2 3">B-59205</strain>
    </source>
</reference>
<proteinExistence type="predicted"/>
<gene>
    <name evidence="2" type="ORF">P9B03_04765</name>
</gene>
<keyword evidence="1" id="KW-0472">Membrane</keyword>
<dbReference type="Pfam" id="PF10086">
    <property type="entry name" value="YhfC"/>
    <property type="match status" value="2"/>
</dbReference>
<feature type="transmembrane region" description="Helical" evidence="1">
    <location>
        <begin position="30"/>
        <end position="53"/>
    </location>
</feature>
<feature type="transmembrane region" description="Helical" evidence="1">
    <location>
        <begin position="102"/>
        <end position="128"/>
    </location>
</feature>
<evidence type="ECO:0000256" key="1">
    <source>
        <dbReference type="SAM" id="Phobius"/>
    </source>
</evidence>
<sequence>MGKLFFIISVIILPLLFFLYALYKKNVIPFILGVVAFSCSQLLIRIPLINFIAKESSTYQFWSATKPMLILFLLALSAGIFEETARWLAMRFFLKTYTLRNGILFGLGHGGIEAVTIVGIPVVVNYFYIMQPFQLYMSGIERLCAMGIHVCLSIFVLIAVRQGKFIYCSYAILLHATVNFATGFVAMHTTPLMTEVCLVVLSTAVILITYLFWRRKKDEKVLYHTY</sequence>
<keyword evidence="2" id="KW-0645">Protease</keyword>
<dbReference type="InterPro" id="IPR011397">
    <property type="entry name" value="YhfC"/>
</dbReference>
<dbReference type="EMBL" id="JARSFG010000007">
    <property type="protein sequence ID" value="MEC1177788.1"/>
    <property type="molecule type" value="Genomic_DNA"/>
</dbReference>
<dbReference type="EC" id="3.4.-.-" evidence="2"/>
<dbReference type="RefSeq" id="WP_326122255.1">
    <property type="nucleotide sequence ID" value="NZ_JARSFG010000007.1"/>
</dbReference>
<dbReference type="PIRSF" id="PIRSF033101">
    <property type="entry name" value="UCP033101"/>
    <property type="match status" value="1"/>
</dbReference>
<feature type="transmembrane region" description="Helical" evidence="1">
    <location>
        <begin position="6"/>
        <end position="23"/>
    </location>
</feature>
<keyword evidence="1" id="KW-0812">Transmembrane</keyword>
<name>A0AAW9NU81_9BACL</name>
<feature type="transmembrane region" description="Helical" evidence="1">
    <location>
        <begin position="59"/>
        <end position="81"/>
    </location>
</feature>
<keyword evidence="1" id="KW-1133">Transmembrane helix</keyword>
<dbReference type="Proteomes" id="UP001344888">
    <property type="component" value="Unassembled WGS sequence"/>
</dbReference>
<dbReference type="GO" id="GO:0008233">
    <property type="term" value="F:peptidase activity"/>
    <property type="evidence" value="ECO:0007669"/>
    <property type="project" value="UniProtKB-KW"/>
</dbReference>
<feature type="transmembrane region" description="Helical" evidence="1">
    <location>
        <begin position="167"/>
        <end position="186"/>
    </location>
</feature>
<dbReference type="GO" id="GO:0006508">
    <property type="term" value="P:proteolysis"/>
    <property type="evidence" value="ECO:0007669"/>
    <property type="project" value="UniProtKB-KW"/>
</dbReference>
<evidence type="ECO:0000313" key="3">
    <source>
        <dbReference type="Proteomes" id="UP001344888"/>
    </source>
</evidence>